<reference evidence="4 5" key="1">
    <citation type="submission" date="2020-03" db="EMBL/GenBank/DDBJ databases">
        <title>Draft genome of Streptomyces sp. ventii, isolated from the Axial Seamount in the Pacific Ocean, and resequencing of the two type strains Streptomyces lonarensis strain NCL 716 and Streptomyces bohaiensis strain 11A07.</title>
        <authorList>
            <person name="Loughran R.M."/>
            <person name="Pfannmuller K.M."/>
            <person name="Wasson B.J."/>
            <person name="Deadmond M.C."/>
            <person name="Paddock B.E."/>
            <person name="Koyack M.J."/>
            <person name="Gallegos D.A."/>
            <person name="Mitchell E.A."/>
            <person name="Ushijima B."/>
            <person name="Saw J.H."/>
            <person name="Mcphail K.L."/>
            <person name="Videau P."/>
        </authorList>
    </citation>
    <scope>NUCLEOTIDE SEQUENCE [LARGE SCALE GENOMIC DNA]</scope>
    <source>
        <strain evidence="4 5">11A07</strain>
    </source>
</reference>
<dbReference type="InterPro" id="IPR016032">
    <property type="entry name" value="Sig_transdc_resp-reg_C-effctor"/>
</dbReference>
<organism evidence="4 5">
    <name type="scientific">Streptomyces bohaiensis</name>
    <dbReference type="NCBI Taxonomy" id="1431344"/>
    <lineage>
        <taxon>Bacteria</taxon>
        <taxon>Bacillati</taxon>
        <taxon>Actinomycetota</taxon>
        <taxon>Actinomycetes</taxon>
        <taxon>Kitasatosporales</taxon>
        <taxon>Streptomycetaceae</taxon>
        <taxon>Streptomyces</taxon>
    </lineage>
</organism>
<dbReference type="CDD" id="cd06170">
    <property type="entry name" value="LuxR_C_like"/>
    <property type="match status" value="1"/>
</dbReference>
<name>A0ABX1CFJ1_9ACTN</name>
<feature type="domain" description="HTH luxR-type" evidence="3">
    <location>
        <begin position="942"/>
        <end position="1007"/>
    </location>
</feature>
<evidence type="ECO:0000256" key="2">
    <source>
        <dbReference type="ARBA" id="ARBA00022840"/>
    </source>
</evidence>
<dbReference type="SUPFAM" id="SSF52540">
    <property type="entry name" value="P-loop containing nucleoside triphosphate hydrolases"/>
    <property type="match status" value="1"/>
</dbReference>
<accession>A0ABX1CFJ1</accession>
<dbReference type="InterPro" id="IPR000792">
    <property type="entry name" value="Tscrpt_reg_LuxR_C"/>
</dbReference>
<keyword evidence="5" id="KW-1185">Reference proteome</keyword>
<comment type="caution">
    <text evidence="4">The sequence shown here is derived from an EMBL/GenBank/DDBJ whole genome shotgun (WGS) entry which is preliminary data.</text>
</comment>
<dbReference type="SUPFAM" id="SSF48452">
    <property type="entry name" value="TPR-like"/>
    <property type="match status" value="1"/>
</dbReference>
<dbReference type="SUPFAM" id="SSF46894">
    <property type="entry name" value="C-terminal effector domain of the bipartite response regulators"/>
    <property type="match status" value="1"/>
</dbReference>
<evidence type="ECO:0000313" key="4">
    <source>
        <dbReference type="EMBL" id="NJQ16600.1"/>
    </source>
</evidence>
<dbReference type="PROSITE" id="PS50043">
    <property type="entry name" value="HTH_LUXR_2"/>
    <property type="match status" value="1"/>
</dbReference>
<dbReference type="Gene3D" id="3.40.50.300">
    <property type="entry name" value="P-loop containing nucleotide triphosphate hydrolases"/>
    <property type="match status" value="1"/>
</dbReference>
<protein>
    <submittedName>
        <fullName evidence="4">AAA family ATPase</fullName>
    </submittedName>
</protein>
<dbReference type="EMBL" id="JAAVJC010000170">
    <property type="protein sequence ID" value="NJQ16600.1"/>
    <property type="molecule type" value="Genomic_DNA"/>
</dbReference>
<dbReference type="Pfam" id="PF00196">
    <property type="entry name" value="GerE"/>
    <property type="match status" value="1"/>
</dbReference>
<keyword evidence="2" id="KW-0067">ATP-binding</keyword>
<dbReference type="PANTHER" id="PTHR16305">
    <property type="entry name" value="TESTICULAR SOLUBLE ADENYLYL CYCLASE"/>
    <property type="match status" value="1"/>
</dbReference>
<dbReference type="PANTHER" id="PTHR16305:SF35">
    <property type="entry name" value="TRANSCRIPTIONAL ACTIVATOR DOMAIN"/>
    <property type="match status" value="1"/>
</dbReference>
<evidence type="ECO:0000313" key="5">
    <source>
        <dbReference type="Proteomes" id="UP000727056"/>
    </source>
</evidence>
<keyword evidence="1" id="KW-0547">Nucleotide-binding</keyword>
<dbReference type="PRINTS" id="PR00038">
    <property type="entry name" value="HTHLUXR"/>
</dbReference>
<dbReference type="InterPro" id="IPR036388">
    <property type="entry name" value="WH-like_DNA-bd_sf"/>
</dbReference>
<dbReference type="InterPro" id="IPR011990">
    <property type="entry name" value="TPR-like_helical_dom_sf"/>
</dbReference>
<sequence length="1014" mass="109153">MPRAILDPVRSHRVSPVFVGRADELVHLRQALARAEQGEPQALVIGGEAGVGKSRLLEEFTAHATGSGALAATGGCVELGTDGLPFAPVAAILRSLHRRLGEALLEAAAGQENELARLLPELGDSGHAPPGEVDRALLFEFTTRLLERLAGDRTVVVAVEDLHWSDRSTRELIGYLFRSVNRSRLMVLVTYRTDDIHRRHPLRPFLAELDRLRSVRRLELTRLSHPEVAAQMAGIQGSPPDPAVADSVFTRSEGNPFFVEELTAGGGSGDISDSLRDLLLVRVEALPETTQEILRIVAEGGSSVEHVLLSAVARCPENDLLAALRDAVGNNLLVPTDDGDGYRFRHALMREAVVDDLLPGERARLNRRYAEALEAAGNLVPEDQLAARKARYWHLAGEPSRALPAVLDAAVQARRRYAYAEQLRLLERAVELWDGVPKEVRRTLRPADQIESFPVPDPDQPLRFRDLLAEAVQAARQSGQPDLVWALTKQALRLLDEQEDPLRAAWFWVNRSRARDQLGRGNGLEELERARGLITGLPPSLGHAHVLAAVASWQAVNRPGPESFGYAERAIEMARATGAVSVELHARFTLANLKADAGDVDGGLAEMRAVRDQMLQVRLPPSSNNIGRALVNFAGALARYGWLTEARDAADEGLELCDRFGLSEAKPWLQANRGGVLFDLGEWAAAEEALRYAAESGAEPRPRSSAHAQLGLLRLGRGDTTGAEQSLAEVRALVDGGDVPAQYRLPEAWLAMELAAALGKPDEARAQAVRALEGDPPPYLTTVLWRVLPAAAAVEADARAGGAAAGEGEPMLSRVREAAAALPTSIGPWEAGAIHLHAELARAAGNDRPEYWERLIEAAAAPRSTQVLTLAYARRRLAESLIAAGGSRATAAEHLRAARTAADRLGAVPLRTDIDRLAKRARLDVAGAGRRAGRAGSTGTGTGAGALGLTARERDVLSLVAEGRSNRQIAEALYIAPKTASVHVSNILAKLEVSSRGEAAALAHRLRLVHEPAD</sequence>
<dbReference type="Pfam" id="PF13191">
    <property type="entry name" value="AAA_16"/>
    <property type="match status" value="1"/>
</dbReference>
<dbReference type="Gene3D" id="1.25.40.10">
    <property type="entry name" value="Tetratricopeptide repeat domain"/>
    <property type="match status" value="1"/>
</dbReference>
<evidence type="ECO:0000259" key="3">
    <source>
        <dbReference type="PROSITE" id="PS50043"/>
    </source>
</evidence>
<dbReference type="SMART" id="SM00421">
    <property type="entry name" value="HTH_LUXR"/>
    <property type="match status" value="1"/>
</dbReference>
<evidence type="ECO:0000256" key="1">
    <source>
        <dbReference type="ARBA" id="ARBA00022741"/>
    </source>
</evidence>
<dbReference type="Proteomes" id="UP000727056">
    <property type="component" value="Unassembled WGS sequence"/>
</dbReference>
<dbReference type="Gene3D" id="1.10.10.10">
    <property type="entry name" value="Winged helix-like DNA-binding domain superfamily/Winged helix DNA-binding domain"/>
    <property type="match status" value="1"/>
</dbReference>
<proteinExistence type="predicted"/>
<gene>
    <name evidence="4" type="ORF">HCN52_17060</name>
</gene>
<dbReference type="InterPro" id="IPR027417">
    <property type="entry name" value="P-loop_NTPase"/>
</dbReference>
<dbReference type="InterPro" id="IPR041664">
    <property type="entry name" value="AAA_16"/>
</dbReference>